<protein>
    <submittedName>
        <fullName evidence="1">Uncharacterized protein</fullName>
    </submittedName>
</protein>
<evidence type="ECO:0000313" key="1">
    <source>
        <dbReference type="EMBL" id="KKN26844.1"/>
    </source>
</evidence>
<gene>
    <name evidence="1" type="ORF">LCGC14_0870490</name>
</gene>
<dbReference type="EMBL" id="LAZR01002689">
    <property type="protein sequence ID" value="KKN26844.1"/>
    <property type="molecule type" value="Genomic_DNA"/>
</dbReference>
<dbReference type="AlphaFoldDB" id="A0A0F9P9P4"/>
<accession>A0A0F9P9P4</accession>
<comment type="caution">
    <text evidence="1">The sequence shown here is derived from an EMBL/GenBank/DDBJ whole genome shotgun (WGS) entry which is preliminary data.</text>
</comment>
<reference evidence="1" key="1">
    <citation type="journal article" date="2015" name="Nature">
        <title>Complex archaea that bridge the gap between prokaryotes and eukaryotes.</title>
        <authorList>
            <person name="Spang A."/>
            <person name="Saw J.H."/>
            <person name="Jorgensen S.L."/>
            <person name="Zaremba-Niedzwiedzka K."/>
            <person name="Martijn J."/>
            <person name="Lind A.E."/>
            <person name="van Eijk R."/>
            <person name="Schleper C."/>
            <person name="Guy L."/>
            <person name="Ettema T.J."/>
        </authorList>
    </citation>
    <scope>NUCLEOTIDE SEQUENCE</scope>
</reference>
<organism evidence="1">
    <name type="scientific">marine sediment metagenome</name>
    <dbReference type="NCBI Taxonomy" id="412755"/>
    <lineage>
        <taxon>unclassified sequences</taxon>
        <taxon>metagenomes</taxon>
        <taxon>ecological metagenomes</taxon>
    </lineage>
</organism>
<proteinExistence type="predicted"/>
<sequence>MEFLKNMLGVLVAVPLGGAAIAGVGSALTGSLSGIGGATQTLVATGLLGKAAETSKGLFKF</sequence>
<name>A0A0F9P9P4_9ZZZZ</name>